<feature type="domain" description="HAT C-terminal dimerisation" evidence="6">
    <location>
        <begin position="58"/>
        <end position="141"/>
    </location>
</feature>
<comment type="subcellular location">
    <subcellularLocation>
        <location evidence="1">Nucleus</location>
    </subcellularLocation>
</comment>
<evidence type="ECO:0000256" key="1">
    <source>
        <dbReference type="ARBA" id="ARBA00004123"/>
    </source>
</evidence>
<name>A0A1C7ME81_GRIFR</name>
<evidence type="ECO:0000256" key="3">
    <source>
        <dbReference type="ARBA" id="ARBA00022771"/>
    </source>
</evidence>
<keyword evidence="3" id="KW-0863">Zinc-finger</keyword>
<dbReference type="PANTHER" id="PTHR46481:SF10">
    <property type="entry name" value="ZINC FINGER BED DOMAIN-CONTAINING PROTEIN 39"/>
    <property type="match status" value="1"/>
</dbReference>
<evidence type="ECO:0000256" key="2">
    <source>
        <dbReference type="ARBA" id="ARBA00022723"/>
    </source>
</evidence>
<dbReference type="Pfam" id="PF05699">
    <property type="entry name" value="Dimer_Tnp_hAT"/>
    <property type="match status" value="1"/>
</dbReference>
<dbReference type="GO" id="GO:0005634">
    <property type="term" value="C:nucleus"/>
    <property type="evidence" value="ECO:0007669"/>
    <property type="project" value="UniProtKB-SubCell"/>
</dbReference>
<dbReference type="PANTHER" id="PTHR46481">
    <property type="entry name" value="ZINC FINGER BED DOMAIN-CONTAINING PROTEIN 4"/>
    <property type="match status" value="1"/>
</dbReference>
<sequence>MARLNALVRTLSEENAQARSLDDRASIEPSALVELSEADKIAAEREADEKDRHAVEEEMQRYASAGVIDTEAELESFDLMKYWETNELHYPALYHIALDILPVQASSVPCERVFSSSKETDTLRRSALDPTTVEMLQILKFSLKEDRLDFTDGWLANEEDLIDIKVSRDEVDKLLRQGDVDGLVKLLDY</sequence>
<reference evidence="7 8" key="1">
    <citation type="submission" date="2016-03" db="EMBL/GenBank/DDBJ databases">
        <title>Whole genome sequencing of Grifola frondosa 9006-11.</title>
        <authorList>
            <person name="Min B."/>
            <person name="Park H."/>
            <person name="Kim J.-G."/>
            <person name="Cho H."/>
            <person name="Oh Y.-L."/>
            <person name="Kong W.-S."/>
            <person name="Choi I.-G."/>
        </authorList>
    </citation>
    <scope>NUCLEOTIDE SEQUENCE [LARGE SCALE GENOMIC DNA]</scope>
    <source>
        <strain evidence="7 8">9006-11</strain>
    </source>
</reference>
<dbReference type="InterPro" id="IPR012337">
    <property type="entry name" value="RNaseH-like_sf"/>
</dbReference>
<dbReference type="OMA" id="ETNELHY"/>
<organism evidence="7 8">
    <name type="scientific">Grifola frondosa</name>
    <name type="common">Maitake</name>
    <name type="synonym">Polyporus frondosus</name>
    <dbReference type="NCBI Taxonomy" id="5627"/>
    <lineage>
        <taxon>Eukaryota</taxon>
        <taxon>Fungi</taxon>
        <taxon>Dikarya</taxon>
        <taxon>Basidiomycota</taxon>
        <taxon>Agaricomycotina</taxon>
        <taxon>Agaricomycetes</taxon>
        <taxon>Polyporales</taxon>
        <taxon>Grifolaceae</taxon>
        <taxon>Grifola</taxon>
    </lineage>
</organism>
<keyword evidence="4" id="KW-0862">Zinc</keyword>
<comment type="caution">
    <text evidence="7">The sequence shown here is derived from an EMBL/GenBank/DDBJ whole genome shotgun (WGS) entry which is preliminary data.</text>
</comment>
<dbReference type="STRING" id="5627.A0A1C7ME81"/>
<evidence type="ECO:0000313" key="7">
    <source>
        <dbReference type="EMBL" id="OBZ74706.1"/>
    </source>
</evidence>
<dbReference type="GO" id="GO:0046983">
    <property type="term" value="F:protein dimerization activity"/>
    <property type="evidence" value="ECO:0007669"/>
    <property type="project" value="InterPro"/>
</dbReference>
<dbReference type="EMBL" id="LUGG01000005">
    <property type="protein sequence ID" value="OBZ74706.1"/>
    <property type="molecule type" value="Genomic_DNA"/>
</dbReference>
<evidence type="ECO:0000259" key="6">
    <source>
        <dbReference type="Pfam" id="PF05699"/>
    </source>
</evidence>
<keyword evidence="2" id="KW-0479">Metal-binding</keyword>
<evidence type="ECO:0000313" key="8">
    <source>
        <dbReference type="Proteomes" id="UP000092993"/>
    </source>
</evidence>
<dbReference type="InterPro" id="IPR052035">
    <property type="entry name" value="ZnF_BED_domain_contain"/>
</dbReference>
<dbReference type="AlphaFoldDB" id="A0A1C7ME81"/>
<dbReference type="GO" id="GO:0008270">
    <property type="term" value="F:zinc ion binding"/>
    <property type="evidence" value="ECO:0007669"/>
    <property type="project" value="UniProtKB-KW"/>
</dbReference>
<protein>
    <recommendedName>
        <fullName evidence="6">HAT C-terminal dimerisation domain-containing protein</fullName>
    </recommendedName>
</protein>
<dbReference type="SUPFAM" id="SSF53098">
    <property type="entry name" value="Ribonuclease H-like"/>
    <property type="match status" value="1"/>
</dbReference>
<proteinExistence type="predicted"/>
<evidence type="ECO:0000256" key="4">
    <source>
        <dbReference type="ARBA" id="ARBA00022833"/>
    </source>
</evidence>
<gene>
    <name evidence="7" type="ORF">A0H81_05702</name>
</gene>
<dbReference type="InterPro" id="IPR008906">
    <property type="entry name" value="HATC_C_dom"/>
</dbReference>
<evidence type="ECO:0000256" key="5">
    <source>
        <dbReference type="ARBA" id="ARBA00023242"/>
    </source>
</evidence>
<accession>A0A1C7ME81</accession>
<dbReference type="OrthoDB" id="3241084at2759"/>
<keyword evidence="8" id="KW-1185">Reference proteome</keyword>
<dbReference type="Proteomes" id="UP000092993">
    <property type="component" value="Unassembled WGS sequence"/>
</dbReference>
<keyword evidence="5" id="KW-0539">Nucleus</keyword>